<dbReference type="Proteomes" id="UP000613208">
    <property type="component" value="Unassembled WGS sequence"/>
</dbReference>
<dbReference type="RefSeq" id="WP_201310266.1">
    <property type="nucleotide sequence ID" value="NZ_BLYI01000024.1"/>
</dbReference>
<reference evidence="2" key="1">
    <citation type="submission" date="2020-06" db="EMBL/GenBank/DDBJ databases">
        <title>Characterization of fructooligosaccharide metabolism and fructooligosaccharide-degrading enzymes in human commensal butyrate producers.</title>
        <authorList>
            <person name="Tanno H."/>
            <person name="Fujii T."/>
            <person name="Hirano K."/>
            <person name="Maeno S."/>
            <person name="Tonozuka T."/>
            <person name="Sakamoto M."/>
            <person name="Ohkuma M."/>
            <person name="Tochio T."/>
            <person name="Endo A."/>
        </authorList>
    </citation>
    <scope>NUCLEOTIDE SEQUENCE</scope>
    <source>
        <strain evidence="2">JCM 17466</strain>
    </source>
</reference>
<protein>
    <submittedName>
        <fullName evidence="2">Protein phosphatase</fullName>
    </submittedName>
</protein>
<dbReference type="PANTHER" id="PTHR47992">
    <property type="entry name" value="PROTEIN PHOSPHATASE"/>
    <property type="match status" value="1"/>
</dbReference>
<dbReference type="InterPro" id="IPR036457">
    <property type="entry name" value="PPM-type-like_dom_sf"/>
</dbReference>
<accession>A0A916Q9X5</accession>
<proteinExistence type="predicted"/>
<dbReference type="Pfam" id="PF13672">
    <property type="entry name" value="PP2C_2"/>
    <property type="match status" value="1"/>
</dbReference>
<evidence type="ECO:0000313" key="3">
    <source>
        <dbReference type="Proteomes" id="UP000613208"/>
    </source>
</evidence>
<sequence>MSKYMNQGDIPTVQIYNSDVKEYKIRTSLDSILGTRKNQQDSAFVQSEKNLTVGIVCDGMGGLNAGEVASQMAVTQFIEDFYRAEVKDIPLFMEQEIVKIDQNVFDARDEHHEKLGAGTTLVAVIIYKDQMYCASVGDSRIYLIRNSKIHALNRLHNYREQLDRMLRQDMITEAEYKKEEPKAEALTSFVGMGNLLILDVTKQPMQLKDGDVILLCSDGLYKTLSEEQMRAVVENHNIPWNLKARALTRKAEEETISKQDNTTVVLIKYNE</sequence>
<evidence type="ECO:0000313" key="2">
    <source>
        <dbReference type="EMBL" id="GFO84539.1"/>
    </source>
</evidence>
<organism evidence="2 3">
    <name type="scientific">Anaerostipes butyraticus</name>
    <dbReference type="NCBI Taxonomy" id="645466"/>
    <lineage>
        <taxon>Bacteria</taxon>
        <taxon>Bacillati</taxon>
        <taxon>Bacillota</taxon>
        <taxon>Clostridia</taxon>
        <taxon>Lachnospirales</taxon>
        <taxon>Lachnospiraceae</taxon>
        <taxon>Anaerostipes</taxon>
    </lineage>
</organism>
<dbReference type="AlphaFoldDB" id="A0A916Q9X5"/>
<keyword evidence="3" id="KW-1185">Reference proteome</keyword>
<dbReference type="PROSITE" id="PS51746">
    <property type="entry name" value="PPM_2"/>
    <property type="match status" value="1"/>
</dbReference>
<dbReference type="SUPFAM" id="SSF81606">
    <property type="entry name" value="PP2C-like"/>
    <property type="match status" value="1"/>
</dbReference>
<dbReference type="SMART" id="SM00332">
    <property type="entry name" value="PP2Cc"/>
    <property type="match status" value="1"/>
</dbReference>
<feature type="domain" description="PPM-type phosphatase" evidence="1">
    <location>
        <begin position="26"/>
        <end position="269"/>
    </location>
</feature>
<evidence type="ECO:0000259" key="1">
    <source>
        <dbReference type="PROSITE" id="PS51746"/>
    </source>
</evidence>
<dbReference type="CDD" id="cd00143">
    <property type="entry name" value="PP2Cc"/>
    <property type="match status" value="1"/>
</dbReference>
<dbReference type="Gene3D" id="3.60.40.10">
    <property type="entry name" value="PPM-type phosphatase domain"/>
    <property type="match status" value="1"/>
</dbReference>
<dbReference type="InterPro" id="IPR015655">
    <property type="entry name" value="PP2C"/>
</dbReference>
<dbReference type="GO" id="GO:0004722">
    <property type="term" value="F:protein serine/threonine phosphatase activity"/>
    <property type="evidence" value="ECO:0007669"/>
    <property type="project" value="InterPro"/>
</dbReference>
<comment type="caution">
    <text evidence="2">The sequence shown here is derived from an EMBL/GenBank/DDBJ whole genome shotgun (WGS) entry which is preliminary data.</text>
</comment>
<dbReference type="InterPro" id="IPR001932">
    <property type="entry name" value="PPM-type_phosphatase-like_dom"/>
</dbReference>
<dbReference type="EMBL" id="BLYI01000024">
    <property type="protein sequence ID" value="GFO84539.1"/>
    <property type="molecule type" value="Genomic_DNA"/>
</dbReference>
<gene>
    <name evidence="2" type="primary">stp_1</name>
    <name evidence="2" type="ORF">ANBU17_08860</name>
</gene>
<dbReference type="SMART" id="SM00331">
    <property type="entry name" value="PP2C_SIG"/>
    <property type="match status" value="1"/>
</dbReference>
<name>A0A916Q9X5_9FIRM</name>